<organism evidence="3 4">
    <name type="scientific">Umbra pygmaea</name>
    <name type="common">Eastern mudminnow</name>
    <dbReference type="NCBI Taxonomy" id="75934"/>
    <lineage>
        <taxon>Eukaryota</taxon>
        <taxon>Metazoa</taxon>
        <taxon>Chordata</taxon>
        <taxon>Craniata</taxon>
        <taxon>Vertebrata</taxon>
        <taxon>Euteleostomi</taxon>
        <taxon>Actinopterygii</taxon>
        <taxon>Neopterygii</taxon>
        <taxon>Teleostei</taxon>
        <taxon>Protacanthopterygii</taxon>
        <taxon>Esociformes</taxon>
        <taxon>Umbridae</taxon>
        <taxon>Umbra</taxon>
    </lineage>
</organism>
<keyword evidence="4" id="KW-1185">Reference proteome</keyword>
<feature type="domain" description="C-type lectin" evidence="2">
    <location>
        <begin position="25"/>
        <end position="142"/>
    </location>
</feature>
<protein>
    <recommendedName>
        <fullName evidence="2">C-type lectin domain-containing protein</fullName>
    </recommendedName>
</protein>
<evidence type="ECO:0000259" key="2">
    <source>
        <dbReference type="PROSITE" id="PS50041"/>
    </source>
</evidence>
<dbReference type="AlphaFoldDB" id="A0ABD0XW98"/>
<dbReference type="InterPro" id="IPR016186">
    <property type="entry name" value="C-type_lectin-like/link_sf"/>
</dbReference>
<dbReference type="Pfam" id="PF00059">
    <property type="entry name" value="Lectin_C"/>
    <property type="match status" value="2"/>
</dbReference>
<dbReference type="Proteomes" id="UP001557470">
    <property type="component" value="Unassembled WGS sequence"/>
</dbReference>
<gene>
    <name evidence="3" type="ORF">UPYG_G00129750</name>
</gene>
<dbReference type="Gene3D" id="3.10.100.10">
    <property type="entry name" value="Mannose-Binding Protein A, subunit A"/>
    <property type="match status" value="2"/>
</dbReference>
<feature type="domain" description="C-type lectin" evidence="2">
    <location>
        <begin position="147"/>
        <end position="251"/>
    </location>
</feature>
<dbReference type="SUPFAM" id="SSF56436">
    <property type="entry name" value="C-type lectin-like"/>
    <property type="match status" value="2"/>
</dbReference>
<dbReference type="PANTHER" id="PTHR45784">
    <property type="entry name" value="C-TYPE LECTIN DOMAIN FAMILY 20 MEMBER A-RELATED"/>
    <property type="match status" value="1"/>
</dbReference>
<dbReference type="SMART" id="SM00034">
    <property type="entry name" value="CLECT"/>
    <property type="match status" value="2"/>
</dbReference>
<proteinExistence type="predicted"/>
<sequence length="327" mass="37413">MRETVFLIILLAGLNQLGSSLFHQYHFVNIRMNWTEAQSYCRETYTDLATITNPEELSSLNILINSRGLSANQAWIGLKYYSWRWSLEDTETDGIINGWPGGYPWSQIALTPDMDGLQECAYVQDGVWVLSSCNSNWYFVCYDGRQNATQTFVLVKENKTWYEAQSYCRDNYTDLAIVRNQTDYNAFRNLSLGLNVWIGLYFDATWSDNSSNYYVVYNTIYGQSCATAKYQNPFFEYKSENCNNTFAFVCYSVMESTTTPQMQPATTVPQTLSSNGSEYIIVLNAQVSSLIPLTDDNVLSLINDELTSYGLSQNFNVRLIEKRDVSP</sequence>
<dbReference type="PANTHER" id="PTHR45784:SF3">
    <property type="entry name" value="C-TYPE LECTIN DOMAIN FAMILY 4 MEMBER K-LIKE-RELATED"/>
    <property type="match status" value="1"/>
</dbReference>
<evidence type="ECO:0000256" key="1">
    <source>
        <dbReference type="SAM" id="SignalP"/>
    </source>
</evidence>
<dbReference type="InterPro" id="IPR001304">
    <property type="entry name" value="C-type_lectin-like"/>
</dbReference>
<comment type="caution">
    <text evidence="3">The sequence shown here is derived from an EMBL/GenBank/DDBJ whole genome shotgun (WGS) entry which is preliminary data.</text>
</comment>
<reference evidence="3 4" key="1">
    <citation type="submission" date="2024-06" db="EMBL/GenBank/DDBJ databases">
        <authorList>
            <person name="Pan Q."/>
            <person name="Wen M."/>
            <person name="Jouanno E."/>
            <person name="Zahm M."/>
            <person name="Klopp C."/>
            <person name="Cabau C."/>
            <person name="Louis A."/>
            <person name="Berthelot C."/>
            <person name="Parey E."/>
            <person name="Roest Crollius H."/>
            <person name="Montfort J."/>
            <person name="Robinson-Rechavi M."/>
            <person name="Bouchez O."/>
            <person name="Lampietro C."/>
            <person name="Lopez Roques C."/>
            <person name="Donnadieu C."/>
            <person name="Postlethwait J."/>
            <person name="Bobe J."/>
            <person name="Verreycken H."/>
            <person name="Guiguen Y."/>
        </authorList>
    </citation>
    <scope>NUCLEOTIDE SEQUENCE [LARGE SCALE GENOMIC DNA]</scope>
    <source>
        <strain evidence="3">Up_M1</strain>
        <tissue evidence="3">Testis</tissue>
    </source>
</reference>
<evidence type="ECO:0000313" key="3">
    <source>
        <dbReference type="EMBL" id="KAL0994947.1"/>
    </source>
</evidence>
<accession>A0ABD0XW98</accession>
<dbReference type="InterPro" id="IPR016187">
    <property type="entry name" value="CTDL_fold"/>
</dbReference>
<dbReference type="PROSITE" id="PS50041">
    <property type="entry name" value="C_TYPE_LECTIN_2"/>
    <property type="match status" value="2"/>
</dbReference>
<dbReference type="EMBL" id="JAGEUA010000003">
    <property type="protein sequence ID" value="KAL0994947.1"/>
    <property type="molecule type" value="Genomic_DNA"/>
</dbReference>
<name>A0ABD0XW98_UMBPY</name>
<evidence type="ECO:0000313" key="4">
    <source>
        <dbReference type="Proteomes" id="UP001557470"/>
    </source>
</evidence>
<keyword evidence="1" id="KW-0732">Signal</keyword>
<feature type="signal peptide" evidence="1">
    <location>
        <begin position="1"/>
        <end position="20"/>
    </location>
</feature>
<feature type="chain" id="PRO_5044816694" description="C-type lectin domain-containing protein" evidence="1">
    <location>
        <begin position="21"/>
        <end position="327"/>
    </location>
</feature>